<sequence length="154" mass="17372">MRWRTSGFAYALLLAGQTLAASALFWIVFPVFHEIVTNLGERQEMPPSQQLAVLGSAAFLHLCYWIRLQWVPIVAPFHSVFLGHVCAFASRISFIFGGALFSILFFRHLPSLHVMPPLSRTAFSTVEVIAILFGLYCYSRELDRLATAIEEPRV</sequence>
<protein>
    <submittedName>
        <fullName evidence="2">Uncharacterized protein</fullName>
    </submittedName>
</protein>
<evidence type="ECO:0000313" key="3">
    <source>
        <dbReference type="Proteomes" id="UP000182661"/>
    </source>
</evidence>
<organism evidence="2 3">
    <name type="scientific">Pararhizobium antarcticum</name>
    <dbReference type="NCBI Taxonomy" id="1798805"/>
    <lineage>
        <taxon>Bacteria</taxon>
        <taxon>Pseudomonadati</taxon>
        <taxon>Pseudomonadota</taxon>
        <taxon>Alphaproteobacteria</taxon>
        <taxon>Hyphomicrobiales</taxon>
        <taxon>Rhizobiaceae</taxon>
        <taxon>Rhizobium/Agrobacterium group</taxon>
        <taxon>Pararhizobium</taxon>
    </lineage>
</organism>
<proteinExistence type="predicted"/>
<feature type="transmembrane region" description="Helical" evidence="1">
    <location>
        <begin position="80"/>
        <end position="106"/>
    </location>
</feature>
<dbReference type="OrthoDB" id="8366007at2"/>
<keyword evidence="3" id="KW-1185">Reference proteome</keyword>
<evidence type="ECO:0000313" key="2">
    <source>
        <dbReference type="EMBL" id="OJF97415.1"/>
    </source>
</evidence>
<keyword evidence="1" id="KW-1133">Transmembrane helix</keyword>
<feature type="transmembrane region" description="Helical" evidence="1">
    <location>
        <begin position="49"/>
        <end position="68"/>
    </location>
</feature>
<dbReference type="Proteomes" id="UP000182661">
    <property type="component" value="Unassembled WGS sequence"/>
</dbReference>
<dbReference type="AlphaFoldDB" id="A0A657LUH1"/>
<evidence type="ECO:0000256" key="1">
    <source>
        <dbReference type="SAM" id="Phobius"/>
    </source>
</evidence>
<keyword evidence="1" id="KW-0472">Membrane</keyword>
<dbReference type="EMBL" id="LSRP01000083">
    <property type="protein sequence ID" value="OJF97415.1"/>
    <property type="molecule type" value="Genomic_DNA"/>
</dbReference>
<feature type="transmembrane region" description="Helical" evidence="1">
    <location>
        <begin position="7"/>
        <end position="29"/>
    </location>
</feature>
<reference evidence="2 3" key="1">
    <citation type="submission" date="2016-02" db="EMBL/GenBank/DDBJ databases">
        <title>Genome sequencing of a beta-galactosidase producing bacteria Rhizobium sp. 59.</title>
        <authorList>
            <person name="Wang D."/>
            <person name="Kot W."/>
            <person name="Qin Y."/>
            <person name="Hansen L."/>
            <person name="Naqvi K."/>
            <person name="Rensing C."/>
        </authorList>
    </citation>
    <scope>NUCLEOTIDE SEQUENCE [LARGE SCALE GENOMIC DNA]</scope>
    <source>
        <strain evidence="2 3">59</strain>
    </source>
</reference>
<gene>
    <name evidence="2" type="ORF">AX760_16980</name>
</gene>
<name>A0A657LUH1_9HYPH</name>
<comment type="caution">
    <text evidence="2">The sequence shown here is derived from an EMBL/GenBank/DDBJ whole genome shotgun (WGS) entry which is preliminary data.</text>
</comment>
<accession>A0A657LUH1</accession>
<feature type="transmembrane region" description="Helical" evidence="1">
    <location>
        <begin position="118"/>
        <end position="138"/>
    </location>
</feature>
<keyword evidence="1" id="KW-0812">Transmembrane</keyword>
<dbReference type="RefSeq" id="WP_071833026.1">
    <property type="nucleotide sequence ID" value="NZ_LSRP01000083.1"/>
</dbReference>